<sequence length="500" mass="57138">MKSSNHTTKIWLVFSAIIAVAMGARENHFNRPARSSEHIRYHRHIPFILQRHQLTDSQGISSPGYNPHYQREQQHHLTNRLLVEKKRRCQRVLDRTTNYSKVSTISRAKPSPRAGRQRYQLMLRRHGHRRYTIIPVSRNSYSGGRNQRRRNYIKTTISLPSRNYHGHYKSYSGLSRVSATEIRLTKPLTSIIPVSKTSTVTVPLGNPPSHQKRRNNVAITPTPRTAQLDRYSASPNGRRRIRVYLKGARGRHPYIFNNIASQSWSPCFRCPSDHLITVDRGRRCALASLPPLRSCSRLTSSPTSANIVVTVGPKPGTEVAEGEYFIQLHVEKFGVKLQTCQFRLKVKVQKCPPLKAPNNGYMMCTGGSRWGSVCKFACQRSYQLIGNYGVICEGDQHGVQWTGQLPMCRAQRCPSLRAPDHGYIMCSRGLLPPRSSCRFSCERNYQLVGCPVLFCDHRNIQWNRPPPECRGVVDTSSSDFFVLNPTEQFNFIEFQITQCH</sequence>
<gene>
    <name evidence="8" type="primary">LOC111089466</name>
</gene>
<dbReference type="GeneID" id="111089466"/>
<reference evidence="8" key="1">
    <citation type="submission" date="2025-08" db="UniProtKB">
        <authorList>
            <consortium name="RefSeq"/>
        </authorList>
    </citation>
    <scope>IDENTIFICATION</scope>
    <source>
        <tissue evidence="8">Muscle</tissue>
    </source>
</reference>
<keyword evidence="3" id="KW-1015">Disulfide bond</keyword>
<protein>
    <submittedName>
        <fullName evidence="8">Uncharacterized protein LOC111089466</fullName>
    </submittedName>
</protein>
<dbReference type="Pfam" id="PF00084">
    <property type="entry name" value="Sushi"/>
    <property type="match status" value="2"/>
</dbReference>
<keyword evidence="1 5" id="KW-0732">Signal</keyword>
<dbReference type="InterPro" id="IPR000436">
    <property type="entry name" value="Sushi_SCR_CCP_dom"/>
</dbReference>
<keyword evidence="4" id="KW-0768">Sushi</keyword>
<comment type="caution">
    <text evidence="4">Lacks conserved residue(s) required for the propagation of feature annotation.</text>
</comment>
<dbReference type="InterPro" id="IPR035976">
    <property type="entry name" value="Sushi/SCR/CCP_sf"/>
</dbReference>
<dbReference type="PANTHER" id="PTHR45656:SF4">
    <property type="entry name" value="PROTEIN CBR-CLEC-78"/>
    <property type="match status" value="1"/>
</dbReference>
<dbReference type="Gene3D" id="2.10.70.10">
    <property type="entry name" value="Complement Module, domain 1"/>
    <property type="match status" value="2"/>
</dbReference>
<dbReference type="PANTHER" id="PTHR45656">
    <property type="entry name" value="PROTEIN CBR-CLEC-78"/>
    <property type="match status" value="1"/>
</dbReference>
<keyword evidence="2" id="KW-0677">Repeat</keyword>
<name>A0ABM1TPC4_LIMPO</name>
<evidence type="ECO:0000313" key="7">
    <source>
        <dbReference type="Proteomes" id="UP000694941"/>
    </source>
</evidence>
<dbReference type="RefSeq" id="XP_022257730.1">
    <property type="nucleotide sequence ID" value="XM_022402022.1"/>
</dbReference>
<evidence type="ECO:0000256" key="4">
    <source>
        <dbReference type="PROSITE-ProRule" id="PRU00302"/>
    </source>
</evidence>
<dbReference type="PROSITE" id="PS50923">
    <property type="entry name" value="SUSHI"/>
    <property type="match status" value="2"/>
</dbReference>
<organism evidence="7 8">
    <name type="scientific">Limulus polyphemus</name>
    <name type="common">Atlantic horseshoe crab</name>
    <dbReference type="NCBI Taxonomy" id="6850"/>
    <lineage>
        <taxon>Eukaryota</taxon>
        <taxon>Metazoa</taxon>
        <taxon>Ecdysozoa</taxon>
        <taxon>Arthropoda</taxon>
        <taxon>Chelicerata</taxon>
        <taxon>Merostomata</taxon>
        <taxon>Xiphosura</taxon>
        <taxon>Limulidae</taxon>
        <taxon>Limulus</taxon>
    </lineage>
</organism>
<evidence type="ECO:0000256" key="5">
    <source>
        <dbReference type="SAM" id="SignalP"/>
    </source>
</evidence>
<accession>A0ABM1TPC4</accession>
<feature type="domain" description="Sushi" evidence="6">
    <location>
        <begin position="349"/>
        <end position="410"/>
    </location>
</feature>
<evidence type="ECO:0000259" key="6">
    <source>
        <dbReference type="PROSITE" id="PS50923"/>
    </source>
</evidence>
<feature type="non-terminal residue" evidence="8">
    <location>
        <position position="500"/>
    </location>
</feature>
<evidence type="ECO:0000256" key="1">
    <source>
        <dbReference type="ARBA" id="ARBA00022729"/>
    </source>
</evidence>
<evidence type="ECO:0000256" key="3">
    <source>
        <dbReference type="ARBA" id="ARBA00023157"/>
    </source>
</evidence>
<dbReference type="InterPro" id="IPR051277">
    <property type="entry name" value="SEZ6_CSMD_C4BPB_Regulators"/>
</dbReference>
<feature type="signal peptide" evidence="5">
    <location>
        <begin position="1"/>
        <end position="23"/>
    </location>
</feature>
<dbReference type="SUPFAM" id="SSF57535">
    <property type="entry name" value="Complement control module/SCR domain"/>
    <property type="match status" value="2"/>
</dbReference>
<dbReference type="CDD" id="cd00033">
    <property type="entry name" value="CCP"/>
    <property type="match status" value="2"/>
</dbReference>
<evidence type="ECO:0000313" key="8">
    <source>
        <dbReference type="RefSeq" id="XP_022257730.1"/>
    </source>
</evidence>
<dbReference type="SMART" id="SM00032">
    <property type="entry name" value="CCP"/>
    <property type="match status" value="2"/>
</dbReference>
<keyword evidence="7" id="KW-1185">Reference proteome</keyword>
<dbReference type="Proteomes" id="UP000694941">
    <property type="component" value="Unplaced"/>
</dbReference>
<proteinExistence type="predicted"/>
<feature type="chain" id="PRO_5046530960" evidence="5">
    <location>
        <begin position="24"/>
        <end position="500"/>
    </location>
</feature>
<evidence type="ECO:0000256" key="2">
    <source>
        <dbReference type="ARBA" id="ARBA00022737"/>
    </source>
</evidence>
<feature type="domain" description="Sushi" evidence="6">
    <location>
        <begin position="411"/>
        <end position="471"/>
    </location>
</feature>